<feature type="transmembrane region" description="Helical" evidence="2">
    <location>
        <begin position="253"/>
        <end position="276"/>
    </location>
</feature>
<feature type="transmembrane region" description="Helical" evidence="2">
    <location>
        <begin position="288"/>
        <end position="312"/>
    </location>
</feature>
<comment type="caution">
    <text evidence="4">The sequence shown here is derived from an EMBL/GenBank/DDBJ whole genome shotgun (WGS) entry which is preliminary data.</text>
</comment>
<accession>A0A9E5JNJ4</accession>
<feature type="transmembrane region" description="Helical" evidence="2">
    <location>
        <begin position="364"/>
        <end position="384"/>
    </location>
</feature>
<keyword evidence="2" id="KW-1133">Transmembrane helix</keyword>
<dbReference type="Pfam" id="PF04235">
    <property type="entry name" value="DUF418"/>
    <property type="match status" value="1"/>
</dbReference>
<feature type="transmembrane region" description="Helical" evidence="2">
    <location>
        <begin position="156"/>
        <end position="177"/>
    </location>
</feature>
<feature type="transmembrane region" description="Helical" evidence="2">
    <location>
        <begin position="28"/>
        <end position="47"/>
    </location>
</feature>
<keyword evidence="2" id="KW-0472">Membrane</keyword>
<evidence type="ECO:0000259" key="3">
    <source>
        <dbReference type="Pfam" id="PF04235"/>
    </source>
</evidence>
<evidence type="ECO:0000256" key="2">
    <source>
        <dbReference type="SAM" id="Phobius"/>
    </source>
</evidence>
<dbReference type="PANTHER" id="PTHR30590:SF2">
    <property type="entry name" value="INNER MEMBRANE PROTEIN"/>
    <property type="match status" value="1"/>
</dbReference>
<reference evidence="4 5" key="2">
    <citation type="submission" date="2020-03" db="EMBL/GenBank/DDBJ databases">
        <title>Chryseoglobus sp. isolated from a deep-sea seamount.</title>
        <authorList>
            <person name="Zhang D.-C."/>
        </authorList>
    </citation>
    <scope>NUCLEOTIDE SEQUENCE [LARGE SCALE GENOMIC DNA]</scope>
    <source>
        <strain evidence="4 5">KN1116</strain>
    </source>
</reference>
<dbReference type="PANTHER" id="PTHR30590">
    <property type="entry name" value="INNER MEMBRANE PROTEIN"/>
    <property type="match status" value="1"/>
</dbReference>
<feature type="transmembrane region" description="Helical" evidence="2">
    <location>
        <begin position="213"/>
        <end position="233"/>
    </location>
</feature>
<evidence type="ECO:0000313" key="4">
    <source>
        <dbReference type="EMBL" id="NHF62196.1"/>
    </source>
</evidence>
<dbReference type="RefSeq" id="WP_165638022.1">
    <property type="nucleotide sequence ID" value="NZ_JAVJPO010000016.1"/>
</dbReference>
<evidence type="ECO:0000313" key="5">
    <source>
        <dbReference type="Proteomes" id="UP000818266"/>
    </source>
</evidence>
<feature type="transmembrane region" description="Helical" evidence="2">
    <location>
        <begin position="333"/>
        <end position="352"/>
    </location>
</feature>
<dbReference type="InterPro" id="IPR007349">
    <property type="entry name" value="DUF418"/>
</dbReference>
<feature type="region of interest" description="Disordered" evidence="1">
    <location>
        <begin position="1"/>
        <end position="21"/>
    </location>
</feature>
<feature type="transmembrane region" description="Helical" evidence="2">
    <location>
        <begin position="117"/>
        <end position="150"/>
    </location>
</feature>
<feature type="domain" description="DUF418" evidence="3">
    <location>
        <begin position="237"/>
        <end position="400"/>
    </location>
</feature>
<dbReference type="InterPro" id="IPR052529">
    <property type="entry name" value="Bact_Transport_Assoc"/>
</dbReference>
<dbReference type="AlphaFoldDB" id="A0A9E5JNJ4"/>
<name>A0A9E5JNJ4_9MICO</name>
<dbReference type="Proteomes" id="UP000818266">
    <property type="component" value="Unassembled WGS sequence"/>
</dbReference>
<reference evidence="4 5" key="1">
    <citation type="submission" date="2019-06" db="EMBL/GenBank/DDBJ databases">
        <authorList>
            <person name="De-Chao Zhang Q."/>
        </authorList>
    </citation>
    <scope>NUCLEOTIDE SEQUENCE [LARGE SCALE GENOMIC DNA]</scope>
    <source>
        <strain evidence="4 5">KN1116</strain>
    </source>
</reference>
<organism evidence="4 5">
    <name type="scientific">Microcella pacifica</name>
    <dbReference type="NCBI Taxonomy" id="2591847"/>
    <lineage>
        <taxon>Bacteria</taxon>
        <taxon>Bacillati</taxon>
        <taxon>Actinomycetota</taxon>
        <taxon>Actinomycetes</taxon>
        <taxon>Micrococcales</taxon>
        <taxon>Microbacteriaceae</taxon>
        <taxon>Microcella</taxon>
    </lineage>
</organism>
<keyword evidence="2" id="KW-0812">Transmembrane</keyword>
<evidence type="ECO:0000256" key="1">
    <source>
        <dbReference type="SAM" id="MobiDB-lite"/>
    </source>
</evidence>
<dbReference type="EMBL" id="VIKT02000003">
    <property type="protein sequence ID" value="NHF62196.1"/>
    <property type="molecule type" value="Genomic_DNA"/>
</dbReference>
<protein>
    <submittedName>
        <fullName evidence="4">DUF418 domain-containing protein</fullName>
    </submittedName>
</protein>
<keyword evidence="5" id="KW-1185">Reference proteome</keyword>
<sequence>MSESTAPPTPAPATGPTSRRDRALAPDVARGLVLLGIAVANVPFLLWGREVGLLFKPVTDAPADPWVNAAVALLADNRSYPLFALLFGYGLTQILSREHARGTEWRGVRRLLVSRNLWLIAFGAAHGVLLFFGDILGAYGLLGLALVLLIRVSGKVLAIVGWISFGVLAITGFAEGLTGLIGKAGGVEAGLVAFSSPGADTYLLATLQRALEWSLGLLAIPFGGFGLLAPMILGMWAARRRMLEEPARHRRALGLMAGIGVPVSLLGALPMSLALLGVWEPGILGEPFIAMLHVVTGAIGGAGYVALIALIVGGAGTGGPISRLFAALGQRSLSGYLTQSVVFLILFAPYTLGLGGVVSVAEATQIAVLTWLGTLIIAGVLGAVDKPGPAEWLYRRIVYRRRPALPAPAPEVPR</sequence>
<gene>
    <name evidence="4" type="ORF">FK219_002895</name>
</gene>
<proteinExistence type="predicted"/>